<evidence type="ECO:0000256" key="1">
    <source>
        <dbReference type="ARBA" id="ARBA00022737"/>
    </source>
</evidence>
<dbReference type="SMART" id="SM00698">
    <property type="entry name" value="MORN"/>
    <property type="match status" value="4"/>
</dbReference>
<proteinExistence type="predicted"/>
<organism evidence="2 3">
    <name type="scientific">Neosartorya fischeri (strain ATCC 1020 / DSM 3700 / CBS 544.65 / FGSC A1164 / JCM 1740 / NRRL 181 / WB 181)</name>
    <name type="common">Aspergillus fischerianus</name>
    <dbReference type="NCBI Taxonomy" id="331117"/>
    <lineage>
        <taxon>Eukaryota</taxon>
        <taxon>Fungi</taxon>
        <taxon>Dikarya</taxon>
        <taxon>Ascomycota</taxon>
        <taxon>Pezizomycotina</taxon>
        <taxon>Eurotiomycetes</taxon>
        <taxon>Eurotiomycetidae</taxon>
        <taxon>Eurotiales</taxon>
        <taxon>Aspergillaceae</taxon>
        <taxon>Aspergillus</taxon>
        <taxon>Aspergillus subgen. Fumigati</taxon>
    </lineage>
</organism>
<accession>A1DAK8</accession>
<dbReference type="InterPro" id="IPR003409">
    <property type="entry name" value="MORN"/>
</dbReference>
<dbReference type="VEuPathDB" id="FungiDB:NFIA_095180"/>
<dbReference type="STRING" id="331117.A1DAK8"/>
<gene>
    <name evidence="2" type="ORF">NFIA_095180</name>
</gene>
<dbReference type="EMBL" id="DS027694">
    <property type="protein sequence ID" value="EAW19898.1"/>
    <property type="molecule type" value="Genomic_DNA"/>
</dbReference>
<dbReference type="KEGG" id="nfi:NFIA_095180"/>
<name>A1DAK8_NEOFI</name>
<dbReference type="AlphaFoldDB" id="A1DAK8"/>
<sequence>MTVSWYTGHLVANGCTGNYEGYVDMPSQQPLGQGTMWLTNGKYYNGTWSDGRYHGTGTLKTAEFEYTGSFSKGYITGEGTMTYKGKGVYQGWFDKRRREGRGTMIWNNGIKYAGIWVDDKINGFGKVTWPNGDWFESNWNGAFSDIWVGKGQHGPGRAYWHWKGDGGDLYFGATMDRYRHGLGTLTTRDYKFEGNFRNGARHGTFKVTNLATKKITHHKYVNDVRV</sequence>
<keyword evidence="3" id="KW-1185">Reference proteome</keyword>
<dbReference type="PANTHER" id="PTHR23084:SF263">
    <property type="entry name" value="MORN REPEAT-CONTAINING PROTEIN 1"/>
    <property type="match status" value="1"/>
</dbReference>
<dbReference type="eggNOG" id="KOG0229">
    <property type="taxonomic scope" value="Eukaryota"/>
</dbReference>
<reference evidence="3" key="1">
    <citation type="journal article" date="2008" name="PLoS Genet.">
        <title>Genomic islands in the pathogenic filamentous fungus Aspergillus fumigatus.</title>
        <authorList>
            <person name="Fedorova N.D."/>
            <person name="Khaldi N."/>
            <person name="Joardar V.S."/>
            <person name="Maiti R."/>
            <person name="Amedeo P."/>
            <person name="Anderson M.J."/>
            <person name="Crabtree J."/>
            <person name="Silva J.C."/>
            <person name="Badger J.H."/>
            <person name="Albarraq A."/>
            <person name="Angiuoli S."/>
            <person name="Bussey H."/>
            <person name="Bowyer P."/>
            <person name="Cotty P.J."/>
            <person name="Dyer P.S."/>
            <person name="Egan A."/>
            <person name="Galens K."/>
            <person name="Fraser-Liggett C.M."/>
            <person name="Haas B.J."/>
            <person name="Inman J.M."/>
            <person name="Kent R."/>
            <person name="Lemieux S."/>
            <person name="Malavazi I."/>
            <person name="Orvis J."/>
            <person name="Roemer T."/>
            <person name="Ronning C.M."/>
            <person name="Sundaram J.P."/>
            <person name="Sutton G."/>
            <person name="Turner G."/>
            <person name="Venter J.C."/>
            <person name="White O.R."/>
            <person name="Whitty B.R."/>
            <person name="Youngman P."/>
            <person name="Wolfe K.H."/>
            <person name="Goldman G.H."/>
            <person name="Wortman J.R."/>
            <person name="Jiang B."/>
            <person name="Denning D.W."/>
            <person name="Nierman W.C."/>
        </authorList>
    </citation>
    <scope>NUCLEOTIDE SEQUENCE [LARGE SCALE GENOMIC DNA]</scope>
    <source>
        <strain evidence="3">ATCC 1020 / DSM 3700 / CBS 544.65 / FGSC A1164 / JCM 1740 / NRRL 181 / WB 181</strain>
    </source>
</reference>
<dbReference type="RefSeq" id="XP_001261795.1">
    <property type="nucleotide sequence ID" value="XM_001261794.1"/>
</dbReference>
<dbReference type="SUPFAM" id="SSF82185">
    <property type="entry name" value="Histone H3 K4-specific methyltransferase SET7/9 N-terminal domain"/>
    <property type="match status" value="2"/>
</dbReference>
<dbReference type="PANTHER" id="PTHR23084">
    <property type="entry name" value="PHOSPHATIDYLINOSITOL-4-PHOSPHATE 5-KINASE RELATED"/>
    <property type="match status" value="1"/>
</dbReference>
<evidence type="ECO:0000313" key="2">
    <source>
        <dbReference type="EMBL" id="EAW19898.1"/>
    </source>
</evidence>
<keyword evidence="1" id="KW-0677">Repeat</keyword>
<dbReference type="GeneID" id="4588847"/>
<dbReference type="HOGENOM" id="CLU_1225067_0_0_1"/>
<dbReference type="OrthoDB" id="294378at2759"/>
<dbReference type="Pfam" id="PF02493">
    <property type="entry name" value="MORN"/>
    <property type="match status" value="5"/>
</dbReference>
<evidence type="ECO:0000313" key="3">
    <source>
        <dbReference type="Proteomes" id="UP000006702"/>
    </source>
</evidence>
<protein>
    <submittedName>
        <fullName evidence="2">MORN repeat protein</fullName>
    </submittedName>
</protein>
<dbReference type="Proteomes" id="UP000006702">
    <property type="component" value="Unassembled WGS sequence"/>
</dbReference>
<dbReference type="OMA" id="GHGRFFH"/>
<dbReference type="Gene3D" id="2.20.110.10">
    <property type="entry name" value="Histone H3 K4-specific methyltransferase SET7/9 N-terminal domain"/>
    <property type="match status" value="2"/>
</dbReference>